<dbReference type="AlphaFoldDB" id="A0A1F4YGK4"/>
<dbReference type="InterPro" id="IPR043993">
    <property type="entry name" value="T4SS_pilin"/>
</dbReference>
<reference evidence="2 3" key="1">
    <citation type="journal article" date="2016" name="Nat. Commun.">
        <title>Thousands of microbial genomes shed light on interconnected biogeochemical processes in an aquifer system.</title>
        <authorList>
            <person name="Anantharaman K."/>
            <person name="Brown C.T."/>
            <person name="Hug L.A."/>
            <person name="Sharon I."/>
            <person name="Castelle C.J."/>
            <person name="Probst A.J."/>
            <person name="Thomas B.C."/>
            <person name="Singh A."/>
            <person name="Wilkins M.J."/>
            <person name="Karaoz U."/>
            <person name="Brodie E.L."/>
            <person name="Williams K.H."/>
            <person name="Hubbard S.S."/>
            <person name="Banfield J.F."/>
        </authorList>
    </citation>
    <scope>NUCLEOTIDE SEQUENCE [LARGE SCALE GENOMIC DNA]</scope>
</reference>
<evidence type="ECO:0000313" key="3">
    <source>
        <dbReference type="Proteomes" id="UP000178176"/>
    </source>
</evidence>
<proteinExistence type="predicted"/>
<feature type="transmembrane region" description="Helical" evidence="1">
    <location>
        <begin position="30"/>
        <end position="57"/>
    </location>
</feature>
<dbReference type="EMBL" id="MEXH01000002">
    <property type="protein sequence ID" value="OGC93140.1"/>
    <property type="molecule type" value="Genomic_DNA"/>
</dbReference>
<feature type="transmembrane region" description="Helical" evidence="1">
    <location>
        <begin position="69"/>
        <end position="90"/>
    </location>
</feature>
<protein>
    <submittedName>
        <fullName evidence="2">Uncharacterized protein</fullName>
    </submittedName>
</protein>
<sequence length="99" mass="10505">MPHLAQISGIYNPTRFTNPTGLPTVFASLLLQYAIIGAGFVFFVQLIMAGFSFLTAAGDPAKIQGATKTLTHALIGLIVVITAFFIAQILEVILGLNIV</sequence>
<dbReference type="Pfam" id="PF18895">
    <property type="entry name" value="T4SS_pilin"/>
    <property type="match status" value="1"/>
</dbReference>
<name>A0A1F4YGK4_9BACT</name>
<organism evidence="2 3">
    <name type="scientific">Candidatus Amesbacteria bacterium RIFCSPHIGHO2_01_FULL_48_32b</name>
    <dbReference type="NCBI Taxonomy" id="1797253"/>
    <lineage>
        <taxon>Bacteria</taxon>
        <taxon>Candidatus Amesiibacteriota</taxon>
    </lineage>
</organism>
<evidence type="ECO:0000313" key="2">
    <source>
        <dbReference type="EMBL" id="OGC93140.1"/>
    </source>
</evidence>
<keyword evidence="1" id="KW-0472">Membrane</keyword>
<keyword evidence="1" id="KW-0812">Transmembrane</keyword>
<evidence type="ECO:0000256" key="1">
    <source>
        <dbReference type="SAM" id="Phobius"/>
    </source>
</evidence>
<comment type="caution">
    <text evidence="2">The sequence shown here is derived from an EMBL/GenBank/DDBJ whole genome shotgun (WGS) entry which is preliminary data.</text>
</comment>
<accession>A0A1F4YGK4</accession>
<keyword evidence="1" id="KW-1133">Transmembrane helix</keyword>
<gene>
    <name evidence="2" type="ORF">A2876_01170</name>
</gene>
<dbReference type="Proteomes" id="UP000178176">
    <property type="component" value="Unassembled WGS sequence"/>
</dbReference>